<accession>A0A6J6EUC6</accession>
<dbReference type="AlphaFoldDB" id="A0A6J6EUC6"/>
<feature type="region of interest" description="Disordered" evidence="1">
    <location>
        <begin position="40"/>
        <end position="63"/>
    </location>
</feature>
<proteinExistence type="predicted"/>
<name>A0A6J6EUC6_9ZZZZ</name>
<protein>
    <submittedName>
        <fullName evidence="3">Unannotated protein</fullName>
    </submittedName>
</protein>
<dbReference type="EMBL" id="CAEZSG010000071">
    <property type="protein sequence ID" value="CAB4537464.1"/>
    <property type="molecule type" value="Genomic_DNA"/>
</dbReference>
<dbReference type="EMBL" id="CAEZTZ010000018">
    <property type="protein sequence ID" value="CAB4580170.1"/>
    <property type="molecule type" value="Genomic_DNA"/>
</dbReference>
<organism evidence="3">
    <name type="scientific">freshwater metagenome</name>
    <dbReference type="NCBI Taxonomy" id="449393"/>
    <lineage>
        <taxon>unclassified sequences</taxon>
        <taxon>metagenomes</taxon>
        <taxon>ecological metagenomes</taxon>
    </lineage>
</organism>
<evidence type="ECO:0000256" key="1">
    <source>
        <dbReference type="SAM" id="MobiDB-lite"/>
    </source>
</evidence>
<gene>
    <name evidence="2" type="ORF">UFOPK1413_00558</name>
    <name evidence="3" type="ORF">UFOPK1767_00255</name>
</gene>
<feature type="compositionally biased region" description="Low complexity" evidence="1">
    <location>
        <begin position="45"/>
        <end position="60"/>
    </location>
</feature>
<reference evidence="3" key="1">
    <citation type="submission" date="2020-05" db="EMBL/GenBank/DDBJ databases">
        <authorList>
            <person name="Chiriac C."/>
            <person name="Salcher M."/>
            <person name="Ghai R."/>
            <person name="Kavagutti S V."/>
        </authorList>
    </citation>
    <scope>NUCLEOTIDE SEQUENCE</scope>
</reference>
<evidence type="ECO:0000313" key="3">
    <source>
        <dbReference type="EMBL" id="CAB4580170.1"/>
    </source>
</evidence>
<sequence length="230" mass="24301">MSHGGGSHHRRVGLMPRKALVALVTVGFLPGLLLAGCASSSPTGTPSDSQEPTSSPTSTTIAEPVDVTEAFREIAYASCDKANAEGVVESGWDGDPNQKTILVPDSEAYQDFSAVFVGENGVLALIWETDSFASCNASNVYSLAEEAGQEAAIDLTFNEADGTYQTILDQAPDQEAPFVATYTVSNGLIVQQHIDADWGEATIEITYGMPSDDDIAFLRTAVDEFLAENG</sequence>
<evidence type="ECO:0000313" key="2">
    <source>
        <dbReference type="EMBL" id="CAB4537464.1"/>
    </source>
</evidence>